<comment type="caution">
    <text evidence="3">The sequence shown here is derived from an EMBL/GenBank/DDBJ whole genome shotgun (WGS) entry which is preliminary data.</text>
</comment>
<evidence type="ECO:0000256" key="1">
    <source>
        <dbReference type="SAM" id="MobiDB-lite"/>
    </source>
</evidence>
<gene>
    <name evidence="3" type="ORF">AQ490_07715</name>
</gene>
<dbReference type="eggNOG" id="ENOG5030MXG">
    <property type="taxonomic scope" value="Bacteria"/>
</dbReference>
<dbReference type="Pfam" id="PF19136">
    <property type="entry name" value="DUF5819"/>
    <property type="match status" value="1"/>
</dbReference>
<keyword evidence="2" id="KW-1133">Transmembrane helix</keyword>
<keyword evidence="2" id="KW-0472">Membrane</keyword>
<feature type="region of interest" description="Disordered" evidence="1">
    <location>
        <begin position="1"/>
        <end position="64"/>
    </location>
</feature>
<dbReference type="InterPro" id="IPR043857">
    <property type="entry name" value="DUF5819"/>
</dbReference>
<reference evidence="3 4" key="1">
    <citation type="submission" date="2015-10" db="EMBL/GenBank/DDBJ databases">
        <title>Draft genome sequence of pyrrolomycin-producing Streptomyces vitaminophilus.</title>
        <authorList>
            <person name="Graham D.E."/>
            <person name="Mahan K.M."/>
            <person name="Klingeman D.M."/>
            <person name="Hettich R.L."/>
            <person name="Parry R.J."/>
        </authorList>
    </citation>
    <scope>NUCLEOTIDE SEQUENCE [LARGE SCALE GENOMIC DNA]</scope>
    <source>
        <strain evidence="3 4">ATCC 31673</strain>
    </source>
</reference>
<keyword evidence="4" id="KW-1185">Reference proteome</keyword>
<evidence type="ECO:0000313" key="4">
    <source>
        <dbReference type="Proteomes" id="UP000050867"/>
    </source>
</evidence>
<dbReference type="OrthoDB" id="9342777at2"/>
<dbReference type="Proteomes" id="UP000050867">
    <property type="component" value="Unassembled WGS sequence"/>
</dbReference>
<feature type="compositionally biased region" description="Polar residues" evidence="1">
    <location>
        <begin position="1"/>
        <end position="12"/>
    </location>
</feature>
<dbReference type="AlphaFoldDB" id="A0A0T6LMM9"/>
<evidence type="ECO:0000313" key="3">
    <source>
        <dbReference type="EMBL" id="KRV47342.1"/>
    </source>
</evidence>
<evidence type="ECO:0000256" key="2">
    <source>
        <dbReference type="SAM" id="Phobius"/>
    </source>
</evidence>
<organism evidence="3 4">
    <name type="scientific">Wenjunlia vitaminophila</name>
    <name type="common">Streptomyces vitaminophilus</name>
    <dbReference type="NCBI Taxonomy" id="76728"/>
    <lineage>
        <taxon>Bacteria</taxon>
        <taxon>Bacillati</taxon>
        <taxon>Actinomycetota</taxon>
        <taxon>Actinomycetes</taxon>
        <taxon>Kitasatosporales</taxon>
        <taxon>Streptomycetaceae</taxon>
        <taxon>Wenjunlia</taxon>
    </lineage>
</organism>
<keyword evidence="2" id="KW-0812">Transmembrane</keyword>
<protein>
    <submittedName>
        <fullName evidence="3">Uncharacterized protein</fullName>
    </submittedName>
</protein>
<feature type="transmembrane region" description="Helical" evidence="2">
    <location>
        <begin position="67"/>
        <end position="95"/>
    </location>
</feature>
<dbReference type="EMBL" id="LLZU01000037">
    <property type="protein sequence ID" value="KRV47342.1"/>
    <property type="molecule type" value="Genomic_DNA"/>
</dbReference>
<sequence>MERSGEPTTSRPTDPALPTGLAAKDQEGPEVSLVFPPPREGDAGAPGPGHDDGPRCPRGTAGQRSPWAVGVLTFTAIVLVGAMLVHLAMLFLSVAPPNALSKQYRDRINTYVQPEFSQNWQLFAPNPAQLNQAVGARVRTQGADGTVHTSDWINITAKDIEAIKGNPAPSHAHQNMLRRAWEAYTDSHNYKEQTNGPLGRVAAAYLKRVVLQRLGTERHGEPIVGLQIAGRITLVPPPAWTEEDDPDSTTYRILPWSRVTERDHEGL</sequence>
<name>A0A0T6LMM9_WENVI</name>
<dbReference type="STRING" id="76728.AQ490_07715"/>
<accession>A0A0T6LMM9</accession>
<dbReference type="RefSeq" id="WP_018384228.1">
    <property type="nucleotide sequence ID" value="NZ_LLZU01000037.1"/>
</dbReference>
<proteinExistence type="predicted"/>